<protein>
    <recommendedName>
        <fullName evidence="4">Lipoprotein</fullName>
    </recommendedName>
</protein>
<dbReference type="RefSeq" id="WP_210094782.1">
    <property type="nucleotide sequence ID" value="NZ_CP139098.1"/>
</dbReference>
<dbReference type="PROSITE" id="PS51257">
    <property type="entry name" value="PROKAR_LIPOPROTEIN"/>
    <property type="match status" value="1"/>
</dbReference>
<evidence type="ECO:0000313" key="2">
    <source>
        <dbReference type="EMBL" id="MBP1893407.1"/>
    </source>
</evidence>
<gene>
    <name evidence="2" type="ORF">J2Z18_002509</name>
</gene>
<dbReference type="EMBL" id="JAGGKI010000005">
    <property type="protein sequence ID" value="MBP1893407.1"/>
    <property type="molecule type" value="Genomic_DNA"/>
</dbReference>
<feature type="chain" id="PRO_5045248073" description="Lipoprotein" evidence="1">
    <location>
        <begin position="23"/>
        <end position="148"/>
    </location>
</feature>
<accession>A0ABS4FAY2</accession>
<evidence type="ECO:0000313" key="3">
    <source>
        <dbReference type="Proteomes" id="UP000706926"/>
    </source>
</evidence>
<keyword evidence="1" id="KW-0732">Signal</keyword>
<evidence type="ECO:0008006" key="4">
    <source>
        <dbReference type="Google" id="ProtNLM"/>
    </source>
</evidence>
<proteinExistence type="predicted"/>
<evidence type="ECO:0000256" key="1">
    <source>
        <dbReference type="SAM" id="SignalP"/>
    </source>
</evidence>
<feature type="signal peptide" evidence="1">
    <location>
        <begin position="1"/>
        <end position="22"/>
    </location>
</feature>
<organism evidence="2 3">
    <name type="scientific">Paenibacillus lactis</name>
    <dbReference type="NCBI Taxonomy" id="228574"/>
    <lineage>
        <taxon>Bacteria</taxon>
        <taxon>Bacillati</taxon>
        <taxon>Bacillota</taxon>
        <taxon>Bacilli</taxon>
        <taxon>Bacillales</taxon>
        <taxon>Paenibacillaceae</taxon>
        <taxon>Paenibacillus</taxon>
    </lineage>
</organism>
<name>A0ABS4FAY2_9BACL</name>
<dbReference type="GeneID" id="95404501"/>
<comment type="caution">
    <text evidence="2">The sequence shown here is derived from an EMBL/GenBank/DDBJ whole genome shotgun (WGS) entry which is preliminary data.</text>
</comment>
<reference evidence="2 3" key="1">
    <citation type="submission" date="2021-03" db="EMBL/GenBank/DDBJ databases">
        <title>Genomic Encyclopedia of Type Strains, Phase IV (KMG-IV): sequencing the most valuable type-strain genomes for metagenomic binning, comparative biology and taxonomic classification.</title>
        <authorList>
            <person name="Goeker M."/>
        </authorList>
    </citation>
    <scope>NUCLEOTIDE SEQUENCE [LARGE SCALE GENOMIC DNA]</scope>
    <source>
        <strain evidence="2 3">DSM 15596</strain>
    </source>
</reference>
<keyword evidence="3" id="KW-1185">Reference proteome</keyword>
<sequence length="148" mass="16854">MKYIIGFILLMLLMTGCSGKEANVPDLDNRMSKIISYELNQVEPEHSEQVRDWLAKARQSGKEGQFFVHSFNNDTDEYVYNYVYKKGASDYEVSFIYNPDDPRSKGSVHVSGINHSANDSFVKIKLINDLSIQVILSNDPIGKKLQDQ</sequence>
<dbReference type="Proteomes" id="UP000706926">
    <property type="component" value="Unassembled WGS sequence"/>
</dbReference>